<dbReference type="OrthoDB" id="7864548at2"/>
<dbReference type="STRING" id="245187.SAMN04488003_10279"/>
<evidence type="ECO:0008006" key="4">
    <source>
        <dbReference type="Google" id="ProtNLM"/>
    </source>
</evidence>
<dbReference type="EMBL" id="FOCI01000002">
    <property type="protein sequence ID" value="SEM60528.1"/>
    <property type="molecule type" value="Genomic_DNA"/>
</dbReference>
<organism evidence="2 3">
    <name type="scientific">Loktanella fryxellensis</name>
    <dbReference type="NCBI Taxonomy" id="245187"/>
    <lineage>
        <taxon>Bacteria</taxon>
        <taxon>Pseudomonadati</taxon>
        <taxon>Pseudomonadota</taxon>
        <taxon>Alphaproteobacteria</taxon>
        <taxon>Rhodobacterales</taxon>
        <taxon>Roseobacteraceae</taxon>
        <taxon>Loktanella</taxon>
    </lineage>
</organism>
<name>A0A1H7ZSM1_9RHOB</name>
<reference evidence="2 3" key="1">
    <citation type="submission" date="2016-10" db="EMBL/GenBank/DDBJ databases">
        <authorList>
            <person name="de Groot N.N."/>
        </authorList>
    </citation>
    <scope>NUCLEOTIDE SEQUENCE [LARGE SCALE GENOMIC DNA]</scope>
    <source>
        <strain evidence="2 3">DSM 16213</strain>
    </source>
</reference>
<keyword evidence="3" id="KW-1185">Reference proteome</keyword>
<keyword evidence="1" id="KW-0732">Signal</keyword>
<feature type="signal peptide" evidence="1">
    <location>
        <begin position="1"/>
        <end position="21"/>
    </location>
</feature>
<dbReference type="AlphaFoldDB" id="A0A1H7ZSM1"/>
<dbReference type="RefSeq" id="WP_089898493.1">
    <property type="nucleotide sequence ID" value="NZ_FOCI01000002.1"/>
</dbReference>
<evidence type="ECO:0000313" key="2">
    <source>
        <dbReference type="EMBL" id="SEM60528.1"/>
    </source>
</evidence>
<proteinExistence type="predicted"/>
<accession>A0A1H7ZSM1</accession>
<feature type="chain" id="PRO_5011451630" description="Flagellar protein FliL" evidence="1">
    <location>
        <begin position="22"/>
        <end position="174"/>
    </location>
</feature>
<protein>
    <recommendedName>
        <fullName evidence="4">Flagellar protein FliL</fullName>
    </recommendedName>
</protein>
<evidence type="ECO:0000313" key="3">
    <source>
        <dbReference type="Proteomes" id="UP000199585"/>
    </source>
</evidence>
<dbReference type="Proteomes" id="UP000199585">
    <property type="component" value="Unassembled WGS sequence"/>
</dbReference>
<gene>
    <name evidence="2" type="ORF">SAMN04488003_10279</name>
</gene>
<evidence type="ECO:0000256" key="1">
    <source>
        <dbReference type="SAM" id="SignalP"/>
    </source>
</evidence>
<sequence length="174" mass="18395">MKKFLLPIVMLLAGTGAGVGAAIILKPDPVPDTGDDIVAAAPCGDPVAADATTPDDPVDVAPIAASEGSEFAPLENPFVIPVMDGEDLVSMMAITVSIEVPTGQVSAVYDIEPRLRDSLLQDMFQHANIGGFTGNYTATDKLRILRQDLLRTARDILGDTALDILLIDIKRQDV</sequence>